<dbReference type="GO" id="GO:0006508">
    <property type="term" value="P:proteolysis"/>
    <property type="evidence" value="ECO:0007669"/>
    <property type="project" value="InterPro"/>
</dbReference>
<dbReference type="InterPro" id="IPR000668">
    <property type="entry name" value="Peptidase_C1A_C"/>
</dbReference>
<dbReference type="Gene3D" id="3.90.70.10">
    <property type="entry name" value="Cysteine proteinases"/>
    <property type="match status" value="1"/>
</dbReference>
<feature type="domain" description="Peptidase C1A papain C-terminal" evidence="5">
    <location>
        <begin position="135"/>
        <end position="344"/>
    </location>
</feature>
<dbReference type="InterPro" id="IPR038765">
    <property type="entry name" value="Papain-like_cys_pep_sf"/>
</dbReference>
<keyword evidence="3" id="KW-1015">Disulfide bond</keyword>
<dbReference type="InterPro" id="IPR039417">
    <property type="entry name" value="Peptidase_C1A_papain-like"/>
</dbReference>
<keyword evidence="2" id="KW-0865">Zymogen</keyword>
<dbReference type="EMBL" id="BRXY01000082">
    <property type="protein sequence ID" value="GMH63152.1"/>
    <property type="molecule type" value="Genomic_DNA"/>
</dbReference>
<dbReference type="Pfam" id="PF00112">
    <property type="entry name" value="Peptidase_C1"/>
    <property type="match status" value="1"/>
</dbReference>
<evidence type="ECO:0000256" key="1">
    <source>
        <dbReference type="ARBA" id="ARBA00008455"/>
    </source>
</evidence>
<dbReference type="SUPFAM" id="SSF54001">
    <property type="entry name" value="Cysteine proteinases"/>
    <property type="match status" value="1"/>
</dbReference>
<evidence type="ECO:0000259" key="6">
    <source>
        <dbReference type="SMART" id="SM00848"/>
    </source>
</evidence>
<evidence type="ECO:0000259" key="5">
    <source>
        <dbReference type="SMART" id="SM00645"/>
    </source>
</evidence>
<dbReference type="PRINTS" id="PR00705">
    <property type="entry name" value="PAPAIN"/>
</dbReference>
<comment type="similarity">
    <text evidence="1">Belongs to the peptidase C1 family.</text>
</comment>
<dbReference type="PANTHER" id="PTHR12411">
    <property type="entry name" value="CYSTEINE PROTEASE FAMILY C1-RELATED"/>
    <property type="match status" value="1"/>
</dbReference>
<feature type="chain" id="PRO_5040929883" description="Cysteine protease" evidence="4">
    <location>
        <begin position="25"/>
        <end position="405"/>
    </location>
</feature>
<dbReference type="GO" id="GO:0008234">
    <property type="term" value="F:cysteine-type peptidase activity"/>
    <property type="evidence" value="ECO:0007669"/>
    <property type="project" value="InterPro"/>
</dbReference>
<gene>
    <name evidence="7" type="ORF">TrST_g12389</name>
</gene>
<protein>
    <recommendedName>
        <fullName evidence="9">Cysteine protease</fullName>
    </recommendedName>
</protein>
<keyword evidence="8" id="KW-1185">Reference proteome</keyword>
<dbReference type="AlphaFoldDB" id="A0A9W7E1V0"/>
<feature type="signal peptide" evidence="4">
    <location>
        <begin position="1"/>
        <end position="24"/>
    </location>
</feature>
<organism evidence="7 8">
    <name type="scientific">Triparma strigata</name>
    <dbReference type="NCBI Taxonomy" id="1606541"/>
    <lineage>
        <taxon>Eukaryota</taxon>
        <taxon>Sar</taxon>
        <taxon>Stramenopiles</taxon>
        <taxon>Ochrophyta</taxon>
        <taxon>Bolidophyceae</taxon>
        <taxon>Parmales</taxon>
        <taxon>Triparmaceae</taxon>
        <taxon>Triparma</taxon>
    </lineage>
</organism>
<dbReference type="InterPro" id="IPR000169">
    <property type="entry name" value="Pept_cys_AS"/>
</dbReference>
<dbReference type="SMART" id="SM00848">
    <property type="entry name" value="Inhibitor_I29"/>
    <property type="match status" value="1"/>
</dbReference>
<reference evidence="8" key="1">
    <citation type="journal article" date="2023" name="Commun. Biol.">
        <title>Genome analysis of Parmales, the sister group of diatoms, reveals the evolutionary specialization of diatoms from phago-mixotrophs to photoautotrophs.</title>
        <authorList>
            <person name="Ban H."/>
            <person name="Sato S."/>
            <person name="Yoshikawa S."/>
            <person name="Yamada K."/>
            <person name="Nakamura Y."/>
            <person name="Ichinomiya M."/>
            <person name="Sato N."/>
            <person name="Blanc-Mathieu R."/>
            <person name="Endo H."/>
            <person name="Kuwata A."/>
            <person name="Ogata H."/>
        </authorList>
    </citation>
    <scope>NUCLEOTIDE SEQUENCE [LARGE SCALE GENOMIC DNA]</scope>
    <source>
        <strain evidence="8">NIES 3701</strain>
    </source>
</reference>
<proteinExistence type="inferred from homology"/>
<dbReference type="Pfam" id="PF08246">
    <property type="entry name" value="Inhibitor_I29"/>
    <property type="match status" value="1"/>
</dbReference>
<dbReference type="PROSITE" id="PS00139">
    <property type="entry name" value="THIOL_PROTEASE_CYS"/>
    <property type="match status" value="1"/>
</dbReference>
<accession>A0A9W7E1V0</accession>
<dbReference type="SMART" id="SM00645">
    <property type="entry name" value="Pept_C1"/>
    <property type="match status" value="1"/>
</dbReference>
<evidence type="ECO:0000256" key="3">
    <source>
        <dbReference type="ARBA" id="ARBA00023157"/>
    </source>
</evidence>
<dbReference type="OrthoDB" id="10253408at2759"/>
<keyword evidence="4" id="KW-0732">Signal</keyword>
<evidence type="ECO:0008006" key="9">
    <source>
        <dbReference type="Google" id="ProtNLM"/>
    </source>
</evidence>
<dbReference type="CDD" id="cd02248">
    <property type="entry name" value="Peptidase_C1A"/>
    <property type="match status" value="1"/>
</dbReference>
<evidence type="ECO:0000313" key="7">
    <source>
        <dbReference type="EMBL" id="GMH63152.1"/>
    </source>
</evidence>
<dbReference type="InterPro" id="IPR013128">
    <property type="entry name" value="Peptidase_C1A"/>
</dbReference>
<dbReference type="InterPro" id="IPR013201">
    <property type="entry name" value="Prot_inhib_I29"/>
</dbReference>
<sequence length="405" mass="43817">MKLAIARFLGLVAPLSLLLAQAGAESLLDEGEARLTFPPRSVDEVLEFAEWKKLFGRVYVDEEEDRSREKIFNANLNYIKDQNAKHDAGLSGWRAGVNHFSDLTKEEYAERNNLLKIKKKAESEKNIIRLDEKLGDDTIDWRTKNAVTPVKDQSSCGSCWAFSTTGSVEGAYAIATGQLRSLSEQQLVDCSGDYGNNGCSGGLMDYAFQYIIDNGGIDGDDDYSYQGVDGECWSNATSRIVATIDSFNDVATNDEGQLAIAVLQQPVSVAIEALDASFQSYSSGVYDDENCGDNLDHGVLVVGLTEDAYIVKNSWGETWGDAGYIAMKRGMNICGIAIQPSYPVSKEGDPVPVPDPTPGLQPGPQPNECGCSVDSVQMCGAFGMMCCCGANGDTTCMSTDQCCCR</sequence>
<name>A0A9W7E1V0_9STRA</name>
<comment type="caution">
    <text evidence="7">The sequence shown here is derived from an EMBL/GenBank/DDBJ whole genome shotgun (WGS) entry which is preliminary data.</text>
</comment>
<feature type="domain" description="Cathepsin propeptide inhibitor" evidence="6">
    <location>
        <begin position="48"/>
        <end position="108"/>
    </location>
</feature>
<evidence type="ECO:0000256" key="2">
    <source>
        <dbReference type="ARBA" id="ARBA00023145"/>
    </source>
</evidence>
<dbReference type="FunFam" id="3.90.70.10:FF:000109">
    <property type="entry name" value="Cysteine protease"/>
    <property type="match status" value="1"/>
</dbReference>
<dbReference type="Proteomes" id="UP001165085">
    <property type="component" value="Unassembled WGS sequence"/>
</dbReference>
<evidence type="ECO:0000256" key="4">
    <source>
        <dbReference type="SAM" id="SignalP"/>
    </source>
</evidence>
<evidence type="ECO:0000313" key="8">
    <source>
        <dbReference type="Proteomes" id="UP001165085"/>
    </source>
</evidence>